<dbReference type="Pfam" id="PF13483">
    <property type="entry name" value="Lactamase_B_3"/>
    <property type="match status" value="1"/>
</dbReference>
<evidence type="ECO:0000259" key="3">
    <source>
        <dbReference type="SMART" id="SM00849"/>
    </source>
</evidence>
<evidence type="ECO:0000313" key="4">
    <source>
        <dbReference type="EMBL" id="AKA34079.1"/>
    </source>
</evidence>
<dbReference type="InterPro" id="IPR022877">
    <property type="entry name" value="UPF0173"/>
</dbReference>
<gene>
    <name evidence="4" type="ORF">VC82_398</name>
</gene>
<dbReference type="STRING" id="516051.VC82_398"/>
<dbReference type="NCBIfam" id="NF001911">
    <property type="entry name" value="PRK00685.1"/>
    <property type="match status" value="1"/>
</dbReference>
<keyword evidence="1 2" id="KW-0378">Hydrolase</keyword>
<evidence type="ECO:0000256" key="2">
    <source>
        <dbReference type="HAMAP-Rule" id="MF_00457"/>
    </source>
</evidence>
<dbReference type="SUPFAM" id="SSF56281">
    <property type="entry name" value="Metallo-hydrolase/oxidoreductase"/>
    <property type="match status" value="1"/>
</dbReference>
<dbReference type="GO" id="GO:0016787">
    <property type="term" value="F:hydrolase activity"/>
    <property type="evidence" value="ECO:0007669"/>
    <property type="project" value="UniProtKB-UniRule"/>
</dbReference>
<name>A0A0D5YQ92_9FLAO</name>
<keyword evidence="5" id="KW-1185">Reference proteome</keyword>
<dbReference type="AlphaFoldDB" id="A0A0D5YQ92"/>
<dbReference type="Gene3D" id="3.60.15.10">
    <property type="entry name" value="Ribonuclease Z/Hydroxyacylglutathione hydrolase-like"/>
    <property type="match status" value="1"/>
</dbReference>
<dbReference type="PATRIC" id="fig|516051.4.peg.413"/>
<accession>A0A0D5YQ92</accession>
<feature type="domain" description="Metallo-beta-lactamase" evidence="3">
    <location>
        <begin position="35"/>
        <end position="219"/>
    </location>
</feature>
<proteinExistence type="inferred from homology"/>
<comment type="similarity">
    <text evidence="2">Belongs to the UPF0173 family.</text>
</comment>
<dbReference type="EMBL" id="CP011071">
    <property type="protein sequence ID" value="AKA34079.1"/>
    <property type="molecule type" value="Genomic_DNA"/>
</dbReference>
<dbReference type="InterPro" id="IPR001279">
    <property type="entry name" value="Metallo-B-lactamas"/>
</dbReference>
<dbReference type="SMART" id="SM00849">
    <property type="entry name" value="Lactamase_B"/>
    <property type="match status" value="1"/>
</dbReference>
<dbReference type="Proteomes" id="UP000032726">
    <property type="component" value="Chromosome"/>
</dbReference>
<dbReference type="PANTHER" id="PTHR43546:SF3">
    <property type="entry name" value="UPF0173 METAL-DEPENDENT HYDROLASE MJ1163"/>
    <property type="match status" value="1"/>
</dbReference>
<sequence>MPKIVCFIVSLIKLRAANSNVELSNYKTMKITYLGHACFHIEINGTHLIVDPFINGNELAKNIKINSLKADYILITHGHQDHVLDVEAIANNNPKATLVSNYEIIEWFGQKGLKGHPLNHGGKVSFDFGTVKYVNAIHSSVLPDGSYGGNPGGFVITAGDKCIYIAGDTALTMDMKLIPDMGHRIDLAILPIGDNFTMGYEDAALAADFVKCDKVIGCHYDTFPPIEIDKERAQTYFSSKGKILLLPNIGGTITI</sequence>
<dbReference type="PANTHER" id="PTHR43546">
    <property type="entry name" value="UPF0173 METAL-DEPENDENT HYDROLASE MJ1163-RELATED"/>
    <property type="match status" value="1"/>
</dbReference>
<dbReference type="HOGENOM" id="CLU_070010_4_1_10"/>
<dbReference type="KEGG" id="mlt:VC82_398"/>
<evidence type="ECO:0000313" key="5">
    <source>
        <dbReference type="Proteomes" id="UP000032726"/>
    </source>
</evidence>
<reference evidence="4 5" key="1">
    <citation type="submission" date="2015-03" db="EMBL/GenBank/DDBJ databases">
        <title>Complete genome sequence of Muricauda lutaonensis CC-HSB-11T, isolated from a coastal hot spring.</title>
        <authorList>
            <person name="Kim K.M."/>
        </authorList>
    </citation>
    <scope>NUCLEOTIDE SEQUENCE [LARGE SCALE GENOMIC DNA]</scope>
    <source>
        <strain evidence="4 5">CC-HSB-11</strain>
    </source>
</reference>
<protein>
    <recommendedName>
        <fullName evidence="2">UPF0173 metal-dependent hydrolase VC82_398</fullName>
    </recommendedName>
</protein>
<evidence type="ECO:0000256" key="1">
    <source>
        <dbReference type="ARBA" id="ARBA00022801"/>
    </source>
</evidence>
<organism evidence="4 5">
    <name type="scientific">Flagellimonas lutaonensis</name>
    <dbReference type="NCBI Taxonomy" id="516051"/>
    <lineage>
        <taxon>Bacteria</taxon>
        <taxon>Pseudomonadati</taxon>
        <taxon>Bacteroidota</taxon>
        <taxon>Flavobacteriia</taxon>
        <taxon>Flavobacteriales</taxon>
        <taxon>Flavobacteriaceae</taxon>
        <taxon>Flagellimonas</taxon>
    </lineage>
</organism>
<dbReference type="HAMAP" id="MF_00457">
    <property type="entry name" value="UPF0173"/>
    <property type="match status" value="1"/>
</dbReference>
<dbReference type="InterPro" id="IPR036866">
    <property type="entry name" value="RibonucZ/Hydroxyglut_hydro"/>
</dbReference>
<dbReference type="InterPro" id="IPR050114">
    <property type="entry name" value="UPF0173_UPF0282_UlaG_hydrolase"/>
</dbReference>